<feature type="region of interest" description="Disordered" evidence="1">
    <location>
        <begin position="39"/>
        <end position="60"/>
    </location>
</feature>
<keyword evidence="4" id="KW-1185">Reference proteome</keyword>
<dbReference type="Proteomes" id="UP001075354">
    <property type="component" value="Chromosome 6"/>
</dbReference>
<sequence length="494" mass="52315">MGGHGGITWGHWGPLEVTGGLWGSQRITGASLLQHVVGVVDPQDGGPPGGGLAPRRVHPDPHVQRVPALGLQPLPGGGRRPVPGGQHGPVGLHHNLLLAEQGQLGVGASGGGGGGGAAERGGLRLQQRVGRGGRGLPAQDVVEGRQRGRVLLHLPARLGREHESRRRLRGQDLLHGDVGVGRRPHGLLGRGGAAAAEGHAQRGAVHDVVGAESVLQRQVPARQRGQRRQRRQLEVLVAPPRPPRGLGHQVADVAPAPDQEHGQQDGDERRRNGEVHGHAHVDVPRALADRARVRVGLEAARRQRRHGLLVLVGDGQEAHDVVLLAGQLEQRGVGGGQHVQRHLLVVLGPREDGHVHHEQRFELDAVHAEVVVLHREARGEVQLEVLGEVLLAQPDRRGVAGQQQQVPARHGPLLLLLLLLRGLDVVLLVLGHVVVHLVHVRVLQVRGVVLLPRALLQLALALLAVHVVVAVEHGGALVVLGRRPGADEPGPGEA</sequence>
<evidence type="ECO:0000256" key="2">
    <source>
        <dbReference type="SAM" id="Phobius"/>
    </source>
</evidence>
<proteinExistence type="predicted"/>
<name>A0AAV7XQA7_9NEOP</name>
<feature type="region of interest" description="Disordered" evidence="1">
    <location>
        <begin position="216"/>
        <end position="271"/>
    </location>
</feature>
<keyword evidence="2" id="KW-0812">Transmembrane</keyword>
<evidence type="ECO:0000313" key="3">
    <source>
        <dbReference type="EMBL" id="KAJ1526865.1"/>
    </source>
</evidence>
<feature type="transmembrane region" description="Helical" evidence="2">
    <location>
        <begin position="413"/>
        <end position="438"/>
    </location>
</feature>
<reference evidence="3" key="1">
    <citation type="submission" date="2022-12" db="EMBL/GenBank/DDBJ databases">
        <title>Chromosome-level genome assembly of the bean flower thrips Megalurothrips usitatus.</title>
        <authorList>
            <person name="Ma L."/>
            <person name="Liu Q."/>
            <person name="Li H."/>
            <person name="Cai W."/>
        </authorList>
    </citation>
    <scope>NUCLEOTIDE SEQUENCE</scope>
    <source>
        <strain evidence="3">Cailab_2022a</strain>
    </source>
</reference>
<gene>
    <name evidence="3" type="ORF">ONE63_008423</name>
</gene>
<dbReference type="AlphaFoldDB" id="A0AAV7XQA7"/>
<dbReference type="EMBL" id="JAPTSV010000006">
    <property type="protein sequence ID" value="KAJ1526865.1"/>
    <property type="molecule type" value="Genomic_DNA"/>
</dbReference>
<feature type="compositionally biased region" description="Basic and acidic residues" evidence="1">
    <location>
        <begin position="258"/>
        <end position="271"/>
    </location>
</feature>
<keyword evidence="2" id="KW-1133">Transmembrane helix</keyword>
<accession>A0AAV7XQA7</accession>
<keyword evidence="2" id="KW-0472">Membrane</keyword>
<comment type="caution">
    <text evidence="3">The sequence shown here is derived from an EMBL/GenBank/DDBJ whole genome shotgun (WGS) entry which is preliminary data.</text>
</comment>
<feature type="transmembrane region" description="Helical" evidence="2">
    <location>
        <begin position="450"/>
        <end position="471"/>
    </location>
</feature>
<organism evidence="3 4">
    <name type="scientific">Megalurothrips usitatus</name>
    <name type="common">bean blossom thrips</name>
    <dbReference type="NCBI Taxonomy" id="439358"/>
    <lineage>
        <taxon>Eukaryota</taxon>
        <taxon>Metazoa</taxon>
        <taxon>Ecdysozoa</taxon>
        <taxon>Arthropoda</taxon>
        <taxon>Hexapoda</taxon>
        <taxon>Insecta</taxon>
        <taxon>Pterygota</taxon>
        <taxon>Neoptera</taxon>
        <taxon>Paraneoptera</taxon>
        <taxon>Thysanoptera</taxon>
        <taxon>Terebrantia</taxon>
        <taxon>Thripoidea</taxon>
        <taxon>Thripidae</taxon>
        <taxon>Megalurothrips</taxon>
    </lineage>
</organism>
<protein>
    <submittedName>
        <fullName evidence="3">Uncharacterized protein</fullName>
    </submittedName>
</protein>
<evidence type="ECO:0000313" key="4">
    <source>
        <dbReference type="Proteomes" id="UP001075354"/>
    </source>
</evidence>
<evidence type="ECO:0000256" key="1">
    <source>
        <dbReference type="SAM" id="MobiDB-lite"/>
    </source>
</evidence>